<gene>
    <name evidence="1" type="ORF">OS493_007794</name>
</gene>
<reference evidence="1" key="1">
    <citation type="submission" date="2023-01" db="EMBL/GenBank/DDBJ databases">
        <title>Genome assembly of the deep-sea coral Lophelia pertusa.</title>
        <authorList>
            <person name="Herrera S."/>
            <person name="Cordes E."/>
        </authorList>
    </citation>
    <scope>NUCLEOTIDE SEQUENCE</scope>
    <source>
        <strain evidence="1">USNM1676648</strain>
        <tissue evidence="1">Polyp</tissue>
    </source>
</reference>
<name>A0A9X0CM27_9CNID</name>
<comment type="caution">
    <text evidence="1">The sequence shown here is derived from an EMBL/GenBank/DDBJ whole genome shotgun (WGS) entry which is preliminary data.</text>
</comment>
<dbReference type="EMBL" id="MU827304">
    <property type="protein sequence ID" value="KAJ7365145.1"/>
    <property type="molecule type" value="Genomic_DNA"/>
</dbReference>
<accession>A0A9X0CM27</accession>
<dbReference type="AlphaFoldDB" id="A0A9X0CM27"/>
<keyword evidence="2" id="KW-1185">Reference proteome</keyword>
<organism evidence="1 2">
    <name type="scientific">Desmophyllum pertusum</name>
    <dbReference type="NCBI Taxonomy" id="174260"/>
    <lineage>
        <taxon>Eukaryota</taxon>
        <taxon>Metazoa</taxon>
        <taxon>Cnidaria</taxon>
        <taxon>Anthozoa</taxon>
        <taxon>Hexacorallia</taxon>
        <taxon>Scleractinia</taxon>
        <taxon>Caryophylliina</taxon>
        <taxon>Caryophylliidae</taxon>
        <taxon>Desmophyllum</taxon>
    </lineage>
</organism>
<protein>
    <submittedName>
        <fullName evidence="1">Uncharacterized protein</fullName>
    </submittedName>
</protein>
<sequence length="183" mass="21723">MNDSDSELLAEVELLEDLVNLSDEELLDEVEAMEHEDVDSDQEMLDEVERMEMQMGGALPDERGHFRFDLVPFRHLMDSSRDENGYPKYGYDYVPLKTYSDFALKEKEQVDHYLTNIKRVTKELWWDCESVSKNHGEEEEKLRKAKYELKRCYEELQSLQVKKKQERMSFIGQALQGMLNKNR</sequence>
<proteinExistence type="predicted"/>
<evidence type="ECO:0000313" key="2">
    <source>
        <dbReference type="Proteomes" id="UP001163046"/>
    </source>
</evidence>
<evidence type="ECO:0000313" key="1">
    <source>
        <dbReference type="EMBL" id="KAJ7365145.1"/>
    </source>
</evidence>
<dbReference type="Proteomes" id="UP001163046">
    <property type="component" value="Unassembled WGS sequence"/>
</dbReference>